<dbReference type="GeneID" id="9536214"/>
<evidence type="ECO:0000313" key="3">
    <source>
        <dbReference type="Proteomes" id="UP000008698"/>
    </source>
</evidence>
<evidence type="ECO:0008006" key="4">
    <source>
        <dbReference type="Google" id="ProtNLM"/>
    </source>
</evidence>
<dbReference type="RefSeq" id="XP_003009603.1">
    <property type="nucleotide sequence ID" value="XM_003009557.1"/>
</dbReference>
<reference evidence="3" key="1">
    <citation type="journal article" date="2011" name="PLoS Pathog.">
        <title>Comparative genomics yields insights into niche adaptation of plant vascular wilt pathogens.</title>
        <authorList>
            <person name="Klosterman S.J."/>
            <person name="Subbarao K.V."/>
            <person name="Kang S."/>
            <person name="Veronese P."/>
            <person name="Gold S.E."/>
            <person name="Thomma B.P.H.J."/>
            <person name="Chen Z."/>
            <person name="Henrissat B."/>
            <person name="Lee Y.-H."/>
            <person name="Park J."/>
            <person name="Garcia-Pedrajas M.D."/>
            <person name="Barbara D.J."/>
            <person name="Anchieta A."/>
            <person name="de Jonge R."/>
            <person name="Santhanam P."/>
            <person name="Maruthachalam K."/>
            <person name="Atallah Z."/>
            <person name="Amyotte S.G."/>
            <person name="Paz Z."/>
            <person name="Inderbitzin P."/>
            <person name="Hayes R.J."/>
            <person name="Heiman D.I."/>
            <person name="Young S."/>
            <person name="Zeng Q."/>
            <person name="Engels R."/>
            <person name="Galagan J."/>
            <person name="Cuomo C.A."/>
            <person name="Dobinson K.F."/>
            <person name="Ma L.-J."/>
        </authorList>
    </citation>
    <scope>NUCLEOTIDE SEQUENCE [LARGE SCALE GENOMIC DNA]</scope>
    <source>
        <strain evidence="3">VaMs.102 / ATCC MYA-4576 / FGSC 10136</strain>
    </source>
</reference>
<dbReference type="HOGENOM" id="CLU_010194_44_4_1"/>
<organism evidence="3">
    <name type="scientific">Verticillium alfalfae (strain VaMs.102 / ATCC MYA-4576 / FGSC 10136)</name>
    <name type="common">Verticillium wilt of alfalfa</name>
    <name type="synonym">Verticillium albo-atrum</name>
    <dbReference type="NCBI Taxonomy" id="526221"/>
    <lineage>
        <taxon>Eukaryota</taxon>
        <taxon>Fungi</taxon>
        <taxon>Dikarya</taxon>
        <taxon>Ascomycota</taxon>
        <taxon>Pezizomycotina</taxon>
        <taxon>Sordariomycetes</taxon>
        <taxon>Hypocreomycetidae</taxon>
        <taxon>Glomerellales</taxon>
        <taxon>Plectosphaerellaceae</taxon>
        <taxon>Verticillium</taxon>
    </lineage>
</organism>
<dbReference type="EMBL" id="DS985214">
    <property type="protein sequence ID" value="EEY15177.1"/>
    <property type="molecule type" value="Genomic_DNA"/>
</dbReference>
<keyword evidence="3" id="KW-1185">Reference proteome</keyword>
<evidence type="ECO:0000256" key="1">
    <source>
        <dbReference type="ARBA" id="ARBA00023002"/>
    </source>
</evidence>
<evidence type="ECO:0000313" key="2">
    <source>
        <dbReference type="EMBL" id="EEY15177.1"/>
    </source>
</evidence>
<keyword evidence="1" id="KW-0560">Oxidoreductase</keyword>
<name>C9S6S4_VERA1</name>
<dbReference type="OMA" id="VSETHAW"/>
<dbReference type="Gene3D" id="3.40.50.720">
    <property type="entry name" value="NAD(P)-binding Rossmann-like Domain"/>
    <property type="match status" value="2"/>
</dbReference>
<accession>C9S6S4</accession>
<dbReference type="AlphaFoldDB" id="C9S6S4"/>
<dbReference type="eggNOG" id="KOG1208">
    <property type="taxonomic scope" value="Eukaryota"/>
</dbReference>
<dbReference type="OrthoDB" id="542013at2759"/>
<gene>
    <name evidence="2" type="ORF">VDBG_01286</name>
</gene>
<protein>
    <recommendedName>
        <fullName evidence="4">Retinol dehydrogenase</fullName>
    </recommendedName>
</protein>
<dbReference type="STRING" id="526221.C9S6S4"/>
<dbReference type="Pfam" id="PF00106">
    <property type="entry name" value="adh_short"/>
    <property type="match status" value="1"/>
</dbReference>
<sequence>MAGLIREAYSQFKDLPVPDTLQTGRTIIITGANVGFGLEAARHFTRLHADRVIIACRDKTKGDTAADWIRASFPDSPTKLNVWLVDISDFASIKAFAARAEKELNRVDVFLSSQYRDVDAYFNERKQEKIFDALNANRSLLDRYNVSKLLQVIIVKQLATATRVPGYPPNERIIINTLHPGLCQTELFRSMPFPLNYPLKLGMRVFGRTSEVGSRCLLAGALAGEESHGRYMENCVVAEYAPILNGEEGELMQVRVWEEVVAILESIQPGITKLI</sequence>
<dbReference type="GO" id="GO:0016491">
    <property type="term" value="F:oxidoreductase activity"/>
    <property type="evidence" value="ECO:0007669"/>
    <property type="project" value="UniProtKB-KW"/>
</dbReference>
<dbReference type="PANTHER" id="PTHR43157:SF31">
    <property type="entry name" value="PHOSPHATIDYLINOSITOL-GLYCAN BIOSYNTHESIS CLASS F PROTEIN"/>
    <property type="match status" value="1"/>
</dbReference>
<dbReference type="PANTHER" id="PTHR43157">
    <property type="entry name" value="PHOSPHATIDYLINOSITOL-GLYCAN BIOSYNTHESIS CLASS F PROTEIN-RELATED"/>
    <property type="match status" value="1"/>
</dbReference>
<proteinExistence type="predicted"/>
<dbReference type="Proteomes" id="UP000008698">
    <property type="component" value="Unassembled WGS sequence"/>
</dbReference>
<dbReference type="SUPFAM" id="SSF51735">
    <property type="entry name" value="NAD(P)-binding Rossmann-fold domains"/>
    <property type="match status" value="1"/>
</dbReference>
<dbReference type="KEGG" id="val:VDBG_01286"/>
<dbReference type="InterPro" id="IPR036291">
    <property type="entry name" value="NAD(P)-bd_dom_sf"/>
</dbReference>
<dbReference type="InterPro" id="IPR002347">
    <property type="entry name" value="SDR_fam"/>
</dbReference>